<dbReference type="GO" id="GO:0005634">
    <property type="term" value="C:nucleus"/>
    <property type="evidence" value="ECO:0007669"/>
    <property type="project" value="UniProtKB-SubCell"/>
</dbReference>
<feature type="region of interest" description="Disordered" evidence="6">
    <location>
        <begin position="405"/>
        <end position="503"/>
    </location>
</feature>
<evidence type="ECO:0000256" key="4">
    <source>
        <dbReference type="ARBA" id="ARBA00023163"/>
    </source>
</evidence>
<dbReference type="InterPro" id="IPR007309">
    <property type="entry name" value="TFIIIC_Bblock-bd"/>
</dbReference>
<sequence>MSGMADLIEHLLFEVARSGFKGLTEQRFERLVTAFYDKGNSEPAEANGTRHDNVTPSVPVEHRGKIDAILFDDIFQRLCDHPDIGLREIKGQGVGEEEEQVPDSMLSHALKAKLSGKRIFTTDERMWRALTGHGVDHTRIPGKQFELLANIAAFGPAGVLQPHLAQMTEQDNRSVPTRTDTLAAKGYITKEPVIGAGTKTSLLRLKPFVPLQSLPQSNSSDGQIISDQDPSPPRWNTNLPINNIIHDLINESGQKGITAGELTSRLTGHLWRSSVEDILACLVTSSRRSQPLHLKHLAITRNEEIFQGEPRARYRTVSNFDKAVAAGEVIPKTTKRIGRLSRADTDNSNSEVDEWGFPVIVLSSSAEPTELTQGAKLTDAADTNVSAPKAWIGNFKRTAYVDDDEARGEDGSLGPSQSSDNPAKRVTRGKRVRVDDFEAAAALGEVEGSQKKRQKRSPRADGDRKARRKRRRPEGELDGSDTNREENHASSTPAADAETPRAKKKYLLPELPVVKKRKITEEEREEYEIAAQATAERRARVEMRLSIRRKAAEIRSSGGPTEQATDLASISVSLEQDDDHEQIPPERVAQIKADILAQVKPGVYIDPPEARKSKLENFIRRGRPRKSLLAVVKTPHLKQLTWFKDDSGPRYAPIRKRAEPKAVTAADVPSSKDRPDSSVPQSNIGVPTGDTGRFDQPNYPSAKGLMQPQGSRTVQSEQTASIVPTQKQPTPEHPVTAVSPPQSQQQWPASASVQSQAEEQVPDARPPAAASRPLAGVLVPTTQPSHVNNATHCQQMARVERLPTQGIDPTSLSQRAAVPEQGASGPMGLNGSPVSSAPPGPSSVPYEPFSIFNTFPGSTMASRSGSYLLRASPGKLSARAPWYETAAPGSKSSQEESNSARLSQDRVDELSEPSATASSSTNADRILPGQSQEVTPQAQSTSRAAFPLAKPLPTRPSKATVSAQVQYVVNNMSDESAGRNCEYDPTHSGTIPGSSLPVADIIKFTPSNATPDRSATKARTETTKTTSSPTLPEQAATTINHGLPASYTALAPPRPSLISAKAQLRQLRSKRGRKLADHWTRIAELEQLIASEPSDLSIEQEVNEATVTPATRALLVKLPLPKRSSTESHEASSARLESALQANGPTLIFPASDYGGQSSPVNHVQAVAPCDTTVEENSERLNAEFSSVQRPSAETPKAEVHQGASTSAGPPAPVNAGEDEPITGADDVGQPARLSPESQPQEDYDAAATTPTTPTVSHDGNTYLQSTPALSLHYVLRHPNETFHHRGAGLYARGLPPVTTKMKTKVYGPGAEAWYARRAATIREAAEPVSGGINAPPSAMRQSSSPAESKSLVARLPIPRRSIPAHNTEYDGPRYQVPPSAERNVLGDQRASPVAEPSASGSAKPIEREKNADRSAFPSQERFTSQMSRTQVSTPLAIVRPYSVPSPLAVIRPYRSFNSLTATPNHAPPTTNPAAPSLSPASRTGKPGGISQHATGRQHVSTLDEAYPMPFEDPMNIDTNTNNSNSSAPAPANTKQQEKEKGAGQEKLDNRTARAKGSVADQRQSIILDALHSCNGCFPGNEEPLYVLATAWKKLHSEDLDQRTIELIIRNMVDSKKLKKITFQFKTSTGMLIKRLLLLEPNIDPYSQPVKDLRKNMVSAFPSPFIPAGIEVSNEIIAKMGNSQKGTRLTASAPSVGARREGTKSPSGLGNDVAVPGVKRKRSALHNGNGRESDDADEDDDEEISPGQAAMQGEMQLGNYWHDSTAVPSKLRPYQRLVKTMRLDHPTKTTTGRFTSTMKGSVDTSIGKEPRRSRDADGGMTFDDMTEQQNRASSALLLRPRQEYYETSGTFSSSGCADVESTPDSRTLRNRADRLDGLMQGFGASKRLVTKSGSSSSSMQARLQQQRDAAKLQQLRKMVENDGEQAKLESGDAATLKLLDNRRRQRNWVSSDLHRGRKPDDDDDTDEFVPSEGGNGENISESDEDFSSEDASGTASRRSGLVKLKVRNLASLVAPSKPKRKYKSRAKQTAAADEDLGNSDVDYVPGTAKVRVKAGSDITNRDRKSSAEFKDTSRLVTAIALVNLVCGGVNQSLISWGIVSHALSFRHDGDFLRRRWSTIRKLHSATANRLQDALREPFLEAYQNDELPVLDFQNLSATDWPSLFQWAEETRAWLESSKGSYRIPGLVTKSKLEEQFEILERAPLFELSKNEYFTTPTDLGRRHLALRYNNSSVLPNQVGSDKDSQSDMLLKSWARAIAVTKQWNYDSIEASKKIKNAFQASDVERATRSMADAHILTRSNKSILPGRNFELSNDVLSQFRRWPAKPDEHTYLRHVAGAWSHIMQYLERNDQLQLIPAASDPEYVILTNLVAQGELKLTVALPERNNNFDAPLPKFTPWSYSGTNYETKKVNAAMLKFPLVYTKTSKFNAHHALKRGVPVPSQADLVAGEKDHRIPFWTDIHGNLIDDIWDMVLRSILHLLVFRAGSTAKEMERAHDRKLWAWEIELALEWMERVGIAARCVTGGWRAGGSWYCAFSPDIATWKAPQGADLVTYG</sequence>
<evidence type="ECO:0000313" key="10">
    <source>
        <dbReference type="Proteomes" id="UP001296104"/>
    </source>
</evidence>
<feature type="compositionally biased region" description="Low complexity" evidence="6">
    <location>
        <begin position="737"/>
        <end position="757"/>
    </location>
</feature>
<dbReference type="InterPro" id="IPR044210">
    <property type="entry name" value="Tfc3-like"/>
</dbReference>
<evidence type="ECO:0000256" key="2">
    <source>
        <dbReference type="ARBA" id="ARBA00022553"/>
    </source>
</evidence>
<dbReference type="PANTHER" id="PTHR15180:SF1">
    <property type="entry name" value="GENERAL TRANSCRIPTION FACTOR 3C POLYPEPTIDE 1"/>
    <property type="match status" value="1"/>
</dbReference>
<feature type="compositionally biased region" description="Acidic residues" evidence="6">
    <location>
        <begin position="1734"/>
        <end position="1744"/>
    </location>
</feature>
<keyword evidence="2" id="KW-0597">Phosphoprotein</keyword>
<gene>
    <name evidence="9" type="ORF">LECACI_7A001040</name>
</gene>
<feature type="compositionally biased region" description="Low complexity" evidence="6">
    <location>
        <begin position="1472"/>
        <end position="1481"/>
    </location>
</feature>
<dbReference type="Proteomes" id="UP001296104">
    <property type="component" value="Unassembled WGS sequence"/>
</dbReference>
<feature type="region of interest" description="Disordered" evidence="6">
    <location>
        <begin position="644"/>
        <end position="769"/>
    </location>
</feature>
<feature type="region of interest" description="Disordered" evidence="6">
    <location>
        <begin position="1950"/>
        <end position="1998"/>
    </location>
</feature>
<feature type="region of interest" description="Disordered" evidence="6">
    <location>
        <begin position="885"/>
        <end position="959"/>
    </location>
</feature>
<evidence type="ECO:0000256" key="3">
    <source>
        <dbReference type="ARBA" id="ARBA00023125"/>
    </source>
</evidence>
<feature type="compositionally biased region" description="Basic and acidic residues" evidence="6">
    <location>
        <begin position="1806"/>
        <end position="1817"/>
    </location>
</feature>
<dbReference type="GO" id="GO:0000127">
    <property type="term" value="C:transcription factor TFIIIC complex"/>
    <property type="evidence" value="ECO:0007669"/>
    <property type="project" value="InterPro"/>
</dbReference>
<feature type="compositionally biased region" description="Polar residues" evidence="6">
    <location>
        <begin position="1492"/>
        <end position="1501"/>
    </location>
</feature>
<feature type="region of interest" description="Disordered" evidence="6">
    <location>
        <begin position="1461"/>
        <end position="1559"/>
    </location>
</feature>
<feature type="compositionally biased region" description="Polar residues" evidence="6">
    <location>
        <begin position="1891"/>
        <end position="1907"/>
    </location>
</feature>
<feature type="region of interest" description="Disordered" evidence="6">
    <location>
        <begin position="1329"/>
        <end position="1431"/>
    </location>
</feature>
<keyword evidence="4" id="KW-0804">Transcription</keyword>
<organism evidence="9 10">
    <name type="scientific">Lecanosticta acicola</name>
    <dbReference type="NCBI Taxonomy" id="111012"/>
    <lineage>
        <taxon>Eukaryota</taxon>
        <taxon>Fungi</taxon>
        <taxon>Dikarya</taxon>
        <taxon>Ascomycota</taxon>
        <taxon>Pezizomycotina</taxon>
        <taxon>Dothideomycetes</taxon>
        <taxon>Dothideomycetidae</taxon>
        <taxon>Mycosphaerellales</taxon>
        <taxon>Mycosphaerellaceae</taxon>
        <taxon>Lecanosticta</taxon>
    </lineage>
</organism>
<feature type="compositionally biased region" description="Polar residues" evidence="6">
    <location>
        <begin position="1788"/>
        <end position="1804"/>
    </location>
</feature>
<feature type="compositionally biased region" description="Polar residues" evidence="6">
    <location>
        <begin position="1417"/>
        <end position="1431"/>
    </location>
</feature>
<dbReference type="Pfam" id="PF04182">
    <property type="entry name" value="B-block_TFIIIC"/>
    <property type="match status" value="1"/>
</dbReference>
<proteinExistence type="predicted"/>
<protein>
    <submittedName>
        <fullName evidence="9">Uncharacterized protein</fullName>
    </submittedName>
</protein>
<dbReference type="Pfam" id="PF20222">
    <property type="entry name" value="DUF6581"/>
    <property type="match status" value="1"/>
</dbReference>
<keyword evidence="3" id="KW-0238">DNA-binding</keyword>
<comment type="caution">
    <text evidence="9">The sequence shown here is derived from an EMBL/GenBank/DDBJ whole genome shotgun (WGS) entry which is preliminary data.</text>
</comment>
<dbReference type="GO" id="GO:0042791">
    <property type="term" value="P:5S class rRNA transcription by RNA polymerase III"/>
    <property type="evidence" value="ECO:0007669"/>
    <property type="project" value="TreeGrafter"/>
</dbReference>
<evidence type="ECO:0000256" key="1">
    <source>
        <dbReference type="ARBA" id="ARBA00004123"/>
    </source>
</evidence>
<feature type="compositionally biased region" description="Low complexity" evidence="6">
    <location>
        <begin position="1519"/>
        <end position="1534"/>
    </location>
</feature>
<reference evidence="9" key="1">
    <citation type="submission" date="2023-11" db="EMBL/GenBank/DDBJ databases">
        <authorList>
            <person name="Alioto T."/>
            <person name="Alioto T."/>
            <person name="Gomez Garrido J."/>
        </authorList>
    </citation>
    <scope>NUCLEOTIDE SEQUENCE</scope>
</reference>
<accession>A0AAI9E706</accession>
<keyword evidence="10" id="KW-1185">Reference proteome</keyword>
<feature type="domain" description="Transcription factor tau subunit sfc3/Tfc3 C-terminal" evidence="8">
    <location>
        <begin position="2070"/>
        <end position="2492"/>
    </location>
</feature>
<feature type="compositionally biased region" description="Low complexity" evidence="6">
    <location>
        <begin position="1246"/>
        <end position="1255"/>
    </location>
</feature>
<feature type="region of interest" description="Disordered" evidence="6">
    <location>
        <begin position="806"/>
        <end position="842"/>
    </location>
</feature>
<feature type="domain" description="B-block binding subunit of TFIIIC" evidence="7">
    <location>
        <begin position="143"/>
        <end position="209"/>
    </location>
</feature>
<feature type="region of interest" description="Disordered" evidence="6">
    <location>
        <begin position="1005"/>
        <end position="1031"/>
    </location>
</feature>
<evidence type="ECO:0000259" key="8">
    <source>
        <dbReference type="Pfam" id="PF20222"/>
    </source>
</evidence>
<feature type="region of interest" description="Disordered" evidence="6">
    <location>
        <begin position="1686"/>
        <end position="1745"/>
    </location>
</feature>
<feature type="region of interest" description="Disordered" evidence="6">
    <location>
        <begin position="1787"/>
        <end position="1827"/>
    </location>
</feature>
<evidence type="ECO:0000259" key="7">
    <source>
        <dbReference type="Pfam" id="PF04182"/>
    </source>
</evidence>
<feature type="region of interest" description="Disordered" evidence="6">
    <location>
        <begin position="1888"/>
        <end position="1910"/>
    </location>
</feature>
<feature type="compositionally biased region" description="Basic and acidic residues" evidence="6">
    <location>
        <begin position="1536"/>
        <end position="1552"/>
    </location>
</feature>
<evidence type="ECO:0000256" key="5">
    <source>
        <dbReference type="ARBA" id="ARBA00023242"/>
    </source>
</evidence>
<feature type="compositionally biased region" description="Polar residues" evidence="6">
    <location>
        <begin position="890"/>
        <end position="902"/>
    </location>
</feature>
<feature type="compositionally biased region" description="Polar residues" evidence="6">
    <location>
        <begin position="708"/>
        <end position="729"/>
    </location>
</feature>
<feature type="region of interest" description="Disordered" evidence="6">
    <location>
        <begin position="214"/>
        <end position="233"/>
    </location>
</feature>
<evidence type="ECO:0000256" key="6">
    <source>
        <dbReference type="SAM" id="MobiDB-lite"/>
    </source>
</evidence>
<dbReference type="PANTHER" id="PTHR15180">
    <property type="entry name" value="GENERAL TRANSCRIPTION FACTOR 3C POLYPEPTIDE 1"/>
    <property type="match status" value="1"/>
</dbReference>
<dbReference type="EMBL" id="CAVMBE010000003">
    <property type="protein sequence ID" value="CAK3812094.1"/>
    <property type="molecule type" value="Genomic_DNA"/>
</dbReference>
<keyword evidence="5" id="KW-0539">Nucleus</keyword>
<dbReference type="GO" id="GO:0006384">
    <property type="term" value="P:transcription initiation at RNA polymerase III promoter"/>
    <property type="evidence" value="ECO:0007669"/>
    <property type="project" value="InterPro"/>
</dbReference>
<feature type="region of interest" description="Disordered" evidence="6">
    <location>
        <begin position="1184"/>
        <end position="1264"/>
    </location>
</feature>
<dbReference type="GO" id="GO:0003677">
    <property type="term" value="F:DNA binding"/>
    <property type="evidence" value="ECO:0007669"/>
    <property type="project" value="UniProtKB-KW"/>
</dbReference>
<dbReference type="InterPro" id="IPR046488">
    <property type="entry name" value="Sfc3/Tfc3_C"/>
</dbReference>
<feature type="compositionally biased region" description="Polar residues" evidence="6">
    <location>
        <begin position="913"/>
        <end position="943"/>
    </location>
</feature>
<comment type="subcellular location">
    <subcellularLocation>
        <location evidence="1">Nucleus</location>
    </subcellularLocation>
</comment>
<name>A0AAI9E706_9PEZI</name>
<evidence type="ECO:0000313" key="9">
    <source>
        <dbReference type="EMBL" id="CAK3812094.1"/>
    </source>
</evidence>